<dbReference type="Pfam" id="PF01812">
    <property type="entry name" value="5-FTHF_cyc-lig"/>
    <property type="match status" value="1"/>
</dbReference>
<dbReference type="CTD" id="8236746"/>
<dbReference type="STRING" id="121224.E0VG47"/>
<proteinExistence type="inferred from homology"/>
<dbReference type="SUPFAM" id="SSF100950">
    <property type="entry name" value="NagB/RpiA/CoA transferase-like"/>
    <property type="match status" value="1"/>
</dbReference>
<keyword evidence="6" id="KW-0436">Ligase</keyword>
<dbReference type="KEGG" id="phu:Phum_PHUM173400"/>
<keyword evidence="3" id="KW-0067">ATP-binding</keyword>
<evidence type="ECO:0000313" key="7">
    <source>
        <dbReference type="EnsemblMetazoa" id="PHUM173400-PA"/>
    </source>
</evidence>
<reference evidence="6" key="1">
    <citation type="submission" date="2007-04" db="EMBL/GenBank/DDBJ databases">
        <title>Annotation of Pediculus humanus corporis strain USDA.</title>
        <authorList>
            <person name="Kirkness E."/>
            <person name="Hannick L."/>
            <person name="Hass B."/>
            <person name="Bruggner R."/>
            <person name="Lawson D."/>
            <person name="Bidwell S."/>
            <person name="Joardar V."/>
            <person name="Caler E."/>
            <person name="Walenz B."/>
            <person name="Inman J."/>
            <person name="Schobel S."/>
            <person name="Galinsky K."/>
            <person name="Amedeo P."/>
            <person name="Strausberg R."/>
        </authorList>
    </citation>
    <scope>NUCLEOTIDE SEQUENCE</scope>
    <source>
        <strain evidence="6">USDA</strain>
    </source>
</reference>
<dbReference type="EMBL" id="DS235131">
    <property type="protein sequence ID" value="EEB12353.1"/>
    <property type="molecule type" value="Genomic_DNA"/>
</dbReference>
<dbReference type="InterPro" id="IPR002698">
    <property type="entry name" value="FTHF_cligase"/>
</dbReference>
<evidence type="ECO:0000256" key="1">
    <source>
        <dbReference type="ARBA" id="ARBA00010638"/>
    </source>
</evidence>
<dbReference type="VEuPathDB" id="VectorBase:PHUM173400"/>
<dbReference type="RefSeq" id="XP_002425091.1">
    <property type="nucleotide sequence ID" value="XM_002425046.1"/>
</dbReference>
<evidence type="ECO:0000256" key="3">
    <source>
        <dbReference type="ARBA" id="ARBA00022840"/>
    </source>
</evidence>
<protein>
    <recommendedName>
        <fullName evidence="5">5-formyltetrahydrofolate cyclo-ligase</fullName>
        <ecNumber evidence="5">6.3.3.2</ecNumber>
    </recommendedName>
</protein>
<evidence type="ECO:0000256" key="2">
    <source>
        <dbReference type="ARBA" id="ARBA00022741"/>
    </source>
</evidence>
<organism>
    <name type="scientific">Pediculus humanus subsp. corporis</name>
    <name type="common">Body louse</name>
    <dbReference type="NCBI Taxonomy" id="121224"/>
    <lineage>
        <taxon>Eukaryota</taxon>
        <taxon>Metazoa</taxon>
        <taxon>Ecdysozoa</taxon>
        <taxon>Arthropoda</taxon>
        <taxon>Hexapoda</taxon>
        <taxon>Insecta</taxon>
        <taxon>Pterygota</taxon>
        <taxon>Neoptera</taxon>
        <taxon>Paraneoptera</taxon>
        <taxon>Psocodea</taxon>
        <taxon>Troctomorpha</taxon>
        <taxon>Phthiraptera</taxon>
        <taxon>Anoplura</taxon>
        <taxon>Pediculidae</taxon>
        <taxon>Pediculus</taxon>
    </lineage>
</organism>
<name>E0VG47_PEDHC</name>
<keyword evidence="2" id="KW-0547">Nucleotide-binding</keyword>
<dbReference type="Proteomes" id="UP000009046">
    <property type="component" value="Unassembled WGS sequence"/>
</dbReference>
<dbReference type="InterPro" id="IPR024185">
    <property type="entry name" value="FTHF_cligase-like_sf"/>
</dbReference>
<dbReference type="InParanoid" id="E0VG47"/>
<evidence type="ECO:0000313" key="8">
    <source>
        <dbReference type="Proteomes" id="UP000009046"/>
    </source>
</evidence>
<dbReference type="GeneID" id="8236746"/>
<dbReference type="HOGENOM" id="CLU_2561014_0_0_1"/>
<evidence type="ECO:0000256" key="4">
    <source>
        <dbReference type="ARBA" id="ARBA00036539"/>
    </source>
</evidence>
<dbReference type="InterPro" id="IPR037171">
    <property type="entry name" value="NagB/RpiA_transferase-like"/>
</dbReference>
<dbReference type="eggNOG" id="KOG3093">
    <property type="taxonomic scope" value="Eukaryota"/>
</dbReference>
<accession>E0VG47</accession>
<dbReference type="EMBL" id="AAZO01002011">
    <property type="status" value="NOT_ANNOTATED_CDS"/>
    <property type="molecule type" value="Genomic_DNA"/>
</dbReference>
<comment type="catalytic activity">
    <reaction evidence="4">
        <text>(6S)-5-formyl-5,6,7,8-tetrahydrofolate + ATP = (6R)-5,10-methenyltetrahydrofolate + ADP + phosphate</text>
        <dbReference type="Rhea" id="RHEA:10488"/>
        <dbReference type="ChEBI" id="CHEBI:30616"/>
        <dbReference type="ChEBI" id="CHEBI:43474"/>
        <dbReference type="ChEBI" id="CHEBI:57455"/>
        <dbReference type="ChEBI" id="CHEBI:57457"/>
        <dbReference type="ChEBI" id="CHEBI:456216"/>
        <dbReference type="EC" id="6.3.3.2"/>
    </reaction>
</comment>
<dbReference type="GO" id="GO:0005524">
    <property type="term" value="F:ATP binding"/>
    <property type="evidence" value="ECO:0007669"/>
    <property type="project" value="UniProtKB-KW"/>
</dbReference>
<dbReference type="GO" id="GO:0030272">
    <property type="term" value="F:5-formyltetrahydrofolate cyclo-ligase activity"/>
    <property type="evidence" value="ECO:0007669"/>
    <property type="project" value="UniProtKB-EC"/>
</dbReference>
<dbReference type="EnsemblMetazoa" id="PHUM173400-RA">
    <property type="protein sequence ID" value="PHUM173400-PA"/>
    <property type="gene ID" value="PHUM173400"/>
</dbReference>
<dbReference type="EC" id="6.3.3.2" evidence="5"/>
<evidence type="ECO:0000256" key="5">
    <source>
        <dbReference type="ARBA" id="ARBA00038966"/>
    </source>
</evidence>
<dbReference type="GO" id="GO:0009396">
    <property type="term" value="P:folic acid-containing compound biosynthetic process"/>
    <property type="evidence" value="ECO:0007669"/>
    <property type="project" value="TreeGrafter"/>
</dbReference>
<dbReference type="PANTHER" id="PTHR23407:SF1">
    <property type="entry name" value="5-FORMYLTETRAHYDROFOLATE CYCLO-LIGASE"/>
    <property type="match status" value="1"/>
</dbReference>
<dbReference type="GO" id="GO:0035999">
    <property type="term" value="P:tetrahydrofolate interconversion"/>
    <property type="evidence" value="ECO:0007669"/>
    <property type="project" value="TreeGrafter"/>
</dbReference>
<gene>
    <name evidence="7" type="primary">8236746</name>
    <name evidence="6" type="ORF">Phum_PHUM173400</name>
</gene>
<reference evidence="6" key="2">
    <citation type="submission" date="2007-04" db="EMBL/GenBank/DDBJ databases">
        <title>The genome of the human body louse.</title>
        <authorList>
            <consortium name="The Human Body Louse Genome Consortium"/>
            <person name="Kirkness E."/>
            <person name="Walenz B."/>
            <person name="Hass B."/>
            <person name="Bruggner R."/>
            <person name="Strausberg R."/>
        </authorList>
    </citation>
    <scope>NUCLEOTIDE SEQUENCE</scope>
    <source>
        <strain evidence="6">USDA</strain>
    </source>
</reference>
<evidence type="ECO:0000313" key="6">
    <source>
        <dbReference type="EMBL" id="EEB12353.1"/>
    </source>
</evidence>
<dbReference type="OrthoDB" id="2015992at2759"/>
<dbReference type="PANTHER" id="PTHR23407">
    <property type="entry name" value="ATPASE INHIBITOR/5-FORMYLTETRAHYDROFOLATE CYCLO-LIGASE"/>
    <property type="match status" value="1"/>
</dbReference>
<reference evidence="7" key="3">
    <citation type="submission" date="2021-02" db="UniProtKB">
        <authorList>
            <consortium name="EnsemblMetazoa"/>
        </authorList>
    </citation>
    <scope>IDENTIFICATION</scope>
    <source>
        <strain evidence="7">USDA</strain>
    </source>
</reference>
<comment type="similarity">
    <text evidence="1">Belongs to the 5-formyltetrahydrofolate cyclo-ligase family.</text>
</comment>
<dbReference type="Gene3D" id="3.40.50.10420">
    <property type="entry name" value="NagB/RpiA/CoA transferase-like"/>
    <property type="match status" value="1"/>
</dbReference>
<dbReference type="GO" id="GO:0005739">
    <property type="term" value="C:mitochondrion"/>
    <property type="evidence" value="ECO:0007669"/>
    <property type="project" value="TreeGrafter"/>
</dbReference>
<dbReference type="AlphaFoldDB" id="E0VG47"/>
<sequence length="82" mass="9730">MQDKQIMSAKSVLRKQLYSIINNLSKEEINRQSKIVTAKVLQNEEFKKSKVVSIYLSMHNEIQTEDILEEIFKQEKKCFIPR</sequence>
<keyword evidence="8" id="KW-1185">Reference proteome</keyword>